<proteinExistence type="predicted"/>
<reference evidence="1 2" key="1">
    <citation type="submission" date="2019-08" db="EMBL/GenBank/DDBJ databases">
        <title>Draft genome sequence of Lysobacter sp. UKS-15.</title>
        <authorList>
            <person name="Im W.-T."/>
        </authorList>
    </citation>
    <scope>NUCLEOTIDE SEQUENCE [LARGE SCALE GENOMIC DNA]</scope>
    <source>
        <strain evidence="1 2">UKS-15</strain>
    </source>
</reference>
<sequence length="155" mass="17330">MTFRTIGLDPTPFMRLYDLGDDELALHDARRVRVGVAGRVPDRVELRDLAVGESALLVNYTHQPARTPYRACHAVYVREGATAARVVEGRLPSVMVRRLLSLRAFDSGHMMVEADVVEGQVARARLIDILADHRVAYVHAHYAKPGCFAARIERI</sequence>
<gene>
    <name evidence="1" type="ORF">FW784_01370</name>
</gene>
<comment type="caution">
    <text evidence="1">The sequence shown here is derived from an EMBL/GenBank/DDBJ whole genome shotgun (WGS) entry which is preliminary data.</text>
</comment>
<name>A0A5D8ZBP1_9GAMM</name>
<dbReference type="Pfam" id="PF06718">
    <property type="entry name" value="DUF1203"/>
    <property type="match status" value="1"/>
</dbReference>
<accession>A0A5D8ZBP1</accession>
<dbReference type="AlphaFoldDB" id="A0A5D8ZBP1"/>
<dbReference type="EMBL" id="VTRV01000007">
    <property type="protein sequence ID" value="TZF91542.1"/>
    <property type="molecule type" value="Genomic_DNA"/>
</dbReference>
<dbReference type="RefSeq" id="WP_149351564.1">
    <property type="nucleotide sequence ID" value="NZ_VTRV01000007.1"/>
</dbReference>
<protein>
    <submittedName>
        <fullName evidence="1">DUF1203 domain-containing protein</fullName>
    </submittedName>
</protein>
<keyword evidence="2" id="KW-1185">Reference proteome</keyword>
<organism evidence="1 2">
    <name type="scientific">Cognatilysobacter lacus</name>
    <dbReference type="NCBI Taxonomy" id="1643323"/>
    <lineage>
        <taxon>Bacteria</taxon>
        <taxon>Pseudomonadati</taxon>
        <taxon>Pseudomonadota</taxon>
        <taxon>Gammaproteobacteria</taxon>
        <taxon>Lysobacterales</taxon>
        <taxon>Lysobacteraceae</taxon>
        <taxon>Cognatilysobacter</taxon>
    </lineage>
</organism>
<evidence type="ECO:0000313" key="2">
    <source>
        <dbReference type="Proteomes" id="UP000323164"/>
    </source>
</evidence>
<dbReference type="OrthoDB" id="5953307at2"/>
<dbReference type="Proteomes" id="UP000323164">
    <property type="component" value="Unassembled WGS sequence"/>
</dbReference>
<dbReference type="InterPro" id="IPR009593">
    <property type="entry name" value="DUF1203"/>
</dbReference>
<evidence type="ECO:0000313" key="1">
    <source>
        <dbReference type="EMBL" id="TZF91542.1"/>
    </source>
</evidence>